<protein>
    <submittedName>
        <fullName evidence="3">Transcriptional regulator with XRE-family HTH domain</fullName>
    </submittedName>
</protein>
<sequence length="133" mass="15319">MSQPIGKIIKSLRNKHKLSQDELAEKLNQKFNTTINKGMISKWENDLGDPRLDTVRHLSVFFNVSLDYLLGRTDEPNDTTSDEGDAPLDKNYRKIERFARKVSPDVLEKAVKILDAAFEDAFNEEDYEDDDDI</sequence>
<dbReference type="PROSITE" id="PS50943">
    <property type="entry name" value="HTH_CROC1"/>
    <property type="match status" value="1"/>
</dbReference>
<dbReference type="PANTHER" id="PTHR46558:SF13">
    <property type="entry name" value="HTH-TYPE TRANSCRIPTIONAL REGULATOR IMMR"/>
    <property type="match status" value="1"/>
</dbReference>
<keyword evidence="1" id="KW-0238">DNA-binding</keyword>
<organism evidence="3 4">
    <name type="scientific">Paenibacillus tundrae</name>
    <dbReference type="NCBI Taxonomy" id="528187"/>
    <lineage>
        <taxon>Bacteria</taxon>
        <taxon>Bacillati</taxon>
        <taxon>Bacillota</taxon>
        <taxon>Bacilli</taxon>
        <taxon>Bacillales</taxon>
        <taxon>Paenibacillaceae</taxon>
        <taxon>Paenibacillus</taxon>
    </lineage>
</organism>
<evidence type="ECO:0000313" key="3">
    <source>
        <dbReference type="EMBL" id="MDQ0169146.1"/>
    </source>
</evidence>
<gene>
    <name evidence="3" type="ORF">J2T19_000583</name>
</gene>
<keyword evidence="4" id="KW-1185">Reference proteome</keyword>
<dbReference type="PANTHER" id="PTHR46558">
    <property type="entry name" value="TRACRIPTIONAL REGULATORY PROTEIN-RELATED-RELATED"/>
    <property type="match status" value="1"/>
</dbReference>
<dbReference type="SUPFAM" id="SSF47413">
    <property type="entry name" value="lambda repressor-like DNA-binding domains"/>
    <property type="match status" value="1"/>
</dbReference>
<evidence type="ECO:0000313" key="4">
    <source>
        <dbReference type="Proteomes" id="UP001233836"/>
    </source>
</evidence>
<evidence type="ECO:0000256" key="1">
    <source>
        <dbReference type="ARBA" id="ARBA00023125"/>
    </source>
</evidence>
<dbReference type="Gene3D" id="1.10.260.40">
    <property type="entry name" value="lambda repressor-like DNA-binding domains"/>
    <property type="match status" value="1"/>
</dbReference>
<dbReference type="SMART" id="SM00530">
    <property type="entry name" value="HTH_XRE"/>
    <property type="match status" value="1"/>
</dbReference>
<dbReference type="EMBL" id="JAUSTI010000001">
    <property type="protein sequence ID" value="MDQ0169146.1"/>
    <property type="molecule type" value="Genomic_DNA"/>
</dbReference>
<reference evidence="3 4" key="1">
    <citation type="submission" date="2023-07" db="EMBL/GenBank/DDBJ databases">
        <title>Sorghum-associated microbial communities from plants grown in Nebraska, USA.</title>
        <authorList>
            <person name="Schachtman D."/>
        </authorList>
    </citation>
    <scope>NUCLEOTIDE SEQUENCE [LARGE SCALE GENOMIC DNA]</scope>
    <source>
        <strain evidence="3 4">DS1314</strain>
    </source>
</reference>
<evidence type="ECO:0000259" key="2">
    <source>
        <dbReference type="PROSITE" id="PS50943"/>
    </source>
</evidence>
<dbReference type="InterPro" id="IPR001387">
    <property type="entry name" value="Cro/C1-type_HTH"/>
</dbReference>
<dbReference type="RefSeq" id="WP_307212937.1">
    <property type="nucleotide sequence ID" value="NZ_JAUSTI010000001.1"/>
</dbReference>
<accession>A0ABT9W7B7</accession>
<dbReference type="CDD" id="cd00093">
    <property type="entry name" value="HTH_XRE"/>
    <property type="match status" value="1"/>
</dbReference>
<comment type="caution">
    <text evidence="3">The sequence shown here is derived from an EMBL/GenBank/DDBJ whole genome shotgun (WGS) entry which is preliminary data.</text>
</comment>
<dbReference type="Proteomes" id="UP001233836">
    <property type="component" value="Unassembled WGS sequence"/>
</dbReference>
<name>A0ABT9W7B7_9BACL</name>
<proteinExistence type="predicted"/>
<dbReference type="InterPro" id="IPR010982">
    <property type="entry name" value="Lambda_DNA-bd_dom_sf"/>
</dbReference>
<dbReference type="Pfam" id="PF01381">
    <property type="entry name" value="HTH_3"/>
    <property type="match status" value="1"/>
</dbReference>
<feature type="domain" description="HTH cro/C1-type" evidence="2">
    <location>
        <begin position="9"/>
        <end position="69"/>
    </location>
</feature>